<dbReference type="PROSITE" id="PS00136">
    <property type="entry name" value="SUBTILASE_ASP"/>
    <property type="match status" value="1"/>
</dbReference>
<dbReference type="PANTHER" id="PTHR43806:SF11">
    <property type="entry name" value="CEREVISIN-RELATED"/>
    <property type="match status" value="1"/>
</dbReference>
<dbReference type="InterPro" id="IPR023827">
    <property type="entry name" value="Peptidase_S8_Asp-AS"/>
</dbReference>
<protein>
    <recommendedName>
        <fullName evidence="8">Peptidase S8/S53 domain-containing protein</fullName>
    </recommendedName>
</protein>
<evidence type="ECO:0000256" key="5">
    <source>
        <dbReference type="PROSITE-ProRule" id="PRU01240"/>
    </source>
</evidence>
<feature type="chain" id="PRO_5045712672" description="Peptidase S8/S53 domain-containing protein" evidence="7">
    <location>
        <begin position="30"/>
        <end position="549"/>
    </location>
</feature>
<evidence type="ECO:0000256" key="7">
    <source>
        <dbReference type="SAM" id="SignalP"/>
    </source>
</evidence>
<evidence type="ECO:0000256" key="6">
    <source>
        <dbReference type="RuleBase" id="RU003355"/>
    </source>
</evidence>
<dbReference type="PROSITE" id="PS00137">
    <property type="entry name" value="SUBTILASE_HIS"/>
    <property type="match status" value="1"/>
</dbReference>
<evidence type="ECO:0000313" key="10">
    <source>
        <dbReference type="Proteomes" id="UP001500121"/>
    </source>
</evidence>
<comment type="caution">
    <text evidence="9">The sequence shown here is derived from an EMBL/GenBank/DDBJ whole genome shotgun (WGS) entry which is preliminary data.</text>
</comment>
<dbReference type="PROSITE" id="PS00138">
    <property type="entry name" value="SUBTILASE_SER"/>
    <property type="match status" value="1"/>
</dbReference>
<evidence type="ECO:0000256" key="4">
    <source>
        <dbReference type="ARBA" id="ARBA00022825"/>
    </source>
</evidence>
<dbReference type="EMBL" id="BAABLP010000004">
    <property type="protein sequence ID" value="GAA4749640.1"/>
    <property type="molecule type" value="Genomic_DNA"/>
</dbReference>
<dbReference type="PROSITE" id="PS51892">
    <property type="entry name" value="SUBTILASE"/>
    <property type="match status" value="1"/>
</dbReference>
<evidence type="ECO:0000256" key="2">
    <source>
        <dbReference type="ARBA" id="ARBA00022670"/>
    </source>
</evidence>
<evidence type="ECO:0000256" key="3">
    <source>
        <dbReference type="ARBA" id="ARBA00022801"/>
    </source>
</evidence>
<dbReference type="InterPro" id="IPR050131">
    <property type="entry name" value="Peptidase_S8_subtilisin-like"/>
</dbReference>
<comment type="similarity">
    <text evidence="1 5 6">Belongs to the peptidase S8 family.</text>
</comment>
<dbReference type="InterPro" id="IPR036852">
    <property type="entry name" value="Peptidase_S8/S53_dom_sf"/>
</dbReference>
<reference evidence="10" key="1">
    <citation type="journal article" date="2019" name="Int. J. Syst. Evol. Microbiol.">
        <title>The Global Catalogue of Microorganisms (GCM) 10K type strain sequencing project: providing services to taxonomists for standard genome sequencing and annotation.</title>
        <authorList>
            <consortium name="The Broad Institute Genomics Platform"/>
            <consortium name="The Broad Institute Genome Sequencing Center for Infectious Disease"/>
            <person name="Wu L."/>
            <person name="Ma J."/>
        </authorList>
    </citation>
    <scope>NUCLEOTIDE SEQUENCE [LARGE SCALE GENOMIC DNA]</scope>
    <source>
        <strain evidence="10">JCM 19015</strain>
    </source>
</reference>
<dbReference type="InterPro" id="IPR015500">
    <property type="entry name" value="Peptidase_S8_subtilisin-rel"/>
</dbReference>
<dbReference type="InterPro" id="IPR023828">
    <property type="entry name" value="Peptidase_S8_Ser-AS"/>
</dbReference>
<feature type="active site" description="Charge relay system" evidence="5">
    <location>
        <position position="398"/>
    </location>
</feature>
<accession>A0ABP8Z8Y1</accession>
<feature type="signal peptide" evidence="7">
    <location>
        <begin position="1"/>
        <end position="29"/>
    </location>
</feature>
<feature type="active site" description="Charge relay system" evidence="5">
    <location>
        <position position="159"/>
    </location>
</feature>
<dbReference type="PANTHER" id="PTHR43806">
    <property type="entry name" value="PEPTIDASE S8"/>
    <property type="match status" value="1"/>
</dbReference>
<organism evidence="9 10">
    <name type="scientific">Amnibacterium soli</name>
    <dbReference type="NCBI Taxonomy" id="1282736"/>
    <lineage>
        <taxon>Bacteria</taxon>
        <taxon>Bacillati</taxon>
        <taxon>Actinomycetota</taxon>
        <taxon>Actinomycetes</taxon>
        <taxon>Micrococcales</taxon>
        <taxon>Microbacteriaceae</taxon>
        <taxon>Amnibacterium</taxon>
    </lineage>
</organism>
<dbReference type="InterPro" id="IPR006311">
    <property type="entry name" value="TAT_signal"/>
</dbReference>
<feature type="domain" description="Peptidase S8/S53" evidence="8">
    <location>
        <begin position="151"/>
        <end position="437"/>
    </location>
</feature>
<dbReference type="Pfam" id="PF00082">
    <property type="entry name" value="Peptidase_S8"/>
    <property type="match status" value="1"/>
</dbReference>
<sequence>MRTRRSLASVTAFVAGAVLVATLAPPALAEQRGETLRLVARVAAGASTPALQDSVRGVDVRGVTRLGHGIAVVTVEATDAHQAAAALNASPAVAGAAPDRRFTTAGAKAPGTTLDTYFPQQWDLWDAASKARAGGYGVDAPRAWTRTRGSRDVVVAVLDTGITPHPDLAGAALAPGYDFVSQTPGIRTGDGDGWDPDPRDEGDACTELDDPSSWHGTFVTGEIAAQRGRLGVAGEAPGVTIEPVRVLGGCGGTEADSIAAVEWASGGVVAGVPVNANPADVISMSLGSDGGACSSALQTAIDDATRRGSIVVAAAGNDGRSVADTSPANCAGVVSVVATTRSGALADYSNRGDARLSPTIAAPGGSAGAPIIGDTWTSTGAFSAPGNRGAIGAEAGTSMATPRVSAAIALLLSVHPGLGAGEVRRRLAATATRFPAGSSCDRTRCGAGIVNAGDLVGAKRVLVHATSTKAVGTARAGHRLTARVGTWRPAAQHVRYRWLRDGKPIAKATGRSYRLRTKDAGHRIAVRVLVQRAGATNSAATSAVRRVQR</sequence>
<dbReference type="Gene3D" id="2.60.40.2700">
    <property type="match status" value="1"/>
</dbReference>
<dbReference type="SUPFAM" id="SSF52743">
    <property type="entry name" value="Subtilisin-like"/>
    <property type="match status" value="1"/>
</dbReference>
<name>A0ABP8Z8Y1_9MICO</name>
<dbReference type="InterPro" id="IPR000209">
    <property type="entry name" value="Peptidase_S8/S53_dom"/>
</dbReference>
<evidence type="ECO:0000259" key="8">
    <source>
        <dbReference type="Pfam" id="PF00082"/>
    </source>
</evidence>
<dbReference type="PROSITE" id="PS51318">
    <property type="entry name" value="TAT"/>
    <property type="match status" value="1"/>
</dbReference>
<keyword evidence="10" id="KW-1185">Reference proteome</keyword>
<keyword evidence="3 5" id="KW-0378">Hydrolase</keyword>
<dbReference type="RefSeq" id="WP_345481284.1">
    <property type="nucleotide sequence ID" value="NZ_BAABLP010000004.1"/>
</dbReference>
<keyword evidence="4 5" id="KW-0720">Serine protease</keyword>
<keyword evidence="2 5" id="KW-0645">Protease</keyword>
<evidence type="ECO:0000313" key="9">
    <source>
        <dbReference type="EMBL" id="GAA4749640.1"/>
    </source>
</evidence>
<dbReference type="Proteomes" id="UP001500121">
    <property type="component" value="Unassembled WGS sequence"/>
</dbReference>
<keyword evidence="7" id="KW-0732">Signal</keyword>
<evidence type="ECO:0000256" key="1">
    <source>
        <dbReference type="ARBA" id="ARBA00011073"/>
    </source>
</evidence>
<dbReference type="Gene3D" id="3.40.50.200">
    <property type="entry name" value="Peptidase S8/S53 domain"/>
    <property type="match status" value="1"/>
</dbReference>
<feature type="active site" description="Charge relay system" evidence="5">
    <location>
        <position position="215"/>
    </location>
</feature>
<proteinExistence type="inferred from homology"/>
<dbReference type="InterPro" id="IPR022398">
    <property type="entry name" value="Peptidase_S8_His-AS"/>
</dbReference>
<gene>
    <name evidence="9" type="ORF">GCM10025783_22460</name>
</gene>
<dbReference type="PRINTS" id="PR00723">
    <property type="entry name" value="SUBTILISIN"/>
</dbReference>